<keyword evidence="3" id="KW-1185">Reference proteome</keyword>
<evidence type="ECO:0000256" key="1">
    <source>
        <dbReference type="SAM" id="Phobius"/>
    </source>
</evidence>
<proteinExistence type="predicted"/>
<protein>
    <submittedName>
        <fullName evidence="2">Uncharacterized protein</fullName>
    </submittedName>
</protein>
<sequence length="124" mass="14171">MDAVKVDITAKKSEYEWICSWDTFWLNATPRIFDWLRWAITLAAIQFVATKTHSVVAYTLLAISFMAMFNYYIAFFWQIKFIGFSWPKTSNGQRILSGAISCVIGYATYSIIKLMVSAVVSSQP</sequence>
<accession>A0ABN8HHI8</accession>
<evidence type="ECO:0000313" key="2">
    <source>
        <dbReference type="EMBL" id="CAH2030629.1"/>
    </source>
</evidence>
<evidence type="ECO:0000313" key="3">
    <source>
        <dbReference type="Proteomes" id="UP001295463"/>
    </source>
</evidence>
<keyword evidence="1" id="KW-1133">Transmembrane helix</keyword>
<keyword evidence="1" id="KW-0472">Membrane</keyword>
<keyword evidence="1" id="KW-0812">Transmembrane</keyword>
<feature type="transmembrane region" description="Helical" evidence="1">
    <location>
        <begin position="55"/>
        <end position="74"/>
    </location>
</feature>
<name>A0ABN8HHI8_9BACT</name>
<dbReference type="Proteomes" id="UP001295463">
    <property type="component" value="Chromosome"/>
</dbReference>
<gene>
    <name evidence="2" type="ORF">GEAMG1_0816</name>
</gene>
<dbReference type="EMBL" id="OW150024">
    <property type="protein sequence ID" value="CAH2030629.1"/>
    <property type="molecule type" value="Genomic_DNA"/>
</dbReference>
<feature type="transmembrane region" description="Helical" evidence="1">
    <location>
        <begin position="95"/>
        <end position="120"/>
    </location>
</feature>
<organism evidence="2 3">
    <name type="scientific">Trichlorobacter ammonificans</name>
    <dbReference type="NCBI Taxonomy" id="2916410"/>
    <lineage>
        <taxon>Bacteria</taxon>
        <taxon>Pseudomonadati</taxon>
        <taxon>Thermodesulfobacteriota</taxon>
        <taxon>Desulfuromonadia</taxon>
        <taxon>Geobacterales</taxon>
        <taxon>Geobacteraceae</taxon>
        <taxon>Trichlorobacter</taxon>
    </lineage>
</organism>
<reference evidence="2 3" key="1">
    <citation type="submission" date="2022-03" db="EMBL/GenBank/DDBJ databases">
        <authorList>
            <person name="Koch H."/>
        </authorList>
    </citation>
    <scope>NUCLEOTIDE SEQUENCE [LARGE SCALE GENOMIC DNA]</scope>
    <source>
        <strain evidence="2 3">G1</strain>
    </source>
</reference>